<dbReference type="GO" id="GO:0046872">
    <property type="term" value="F:metal ion binding"/>
    <property type="evidence" value="ECO:0007669"/>
    <property type="project" value="UniProtKB-KW"/>
</dbReference>
<evidence type="ECO:0000256" key="3">
    <source>
        <dbReference type="ARBA" id="ARBA00022801"/>
    </source>
</evidence>
<organism evidence="6 7">
    <name type="scientific">Rubrobacter xylanophilus (strain DSM 9941 / JCM 11954 / NBRC 16129 / PRD-1)</name>
    <dbReference type="NCBI Taxonomy" id="266117"/>
    <lineage>
        <taxon>Bacteria</taxon>
        <taxon>Bacillati</taxon>
        <taxon>Actinomycetota</taxon>
        <taxon>Rubrobacteria</taxon>
        <taxon>Rubrobacterales</taxon>
        <taxon>Rubrobacteraceae</taxon>
        <taxon>Rubrobacter</taxon>
    </lineage>
</organism>
<dbReference type="eggNOG" id="COG1402">
    <property type="taxonomic scope" value="Bacteria"/>
</dbReference>
<dbReference type="STRING" id="266117.Rxyl_3150"/>
<dbReference type="PANTHER" id="PTHR35005:SF1">
    <property type="entry name" value="2-AMINO-5-FORMYLAMINO-6-RIBOSYLAMINOPYRIMIDIN-4(3H)-ONE 5'-MONOPHOSPHATE DEFORMYLASE"/>
    <property type="match status" value="1"/>
</dbReference>
<reference evidence="6 7" key="1">
    <citation type="submission" date="2006-06" db="EMBL/GenBank/DDBJ databases">
        <title>Complete sequence of Rubrobacter xylanophilus DSM 9941.</title>
        <authorList>
            <consortium name="US DOE Joint Genome Institute"/>
            <person name="Copeland A."/>
            <person name="Lucas S."/>
            <person name="Lapidus A."/>
            <person name="Barry K."/>
            <person name="Detter J.C."/>
            <person name="Glavina del Rio T."/>
            <person name="Hammon N."/>
            <person name="Israni S."/>
            <person name="Dalin E."/>
            <person name="Tice H."/>
            <person name="Pitluck S."/>
            <person name="Munk A.C."/>
            <person name="Brettin T."/>
            <person name="Bruce D."/>
            <person name="Han C."/>
            <person name="Tapia R."/>
            <person name="Gilna P."/>
            <person name="Schmutz J."/>
            <person name="Larimer F."/>
            <person name="Land M."/>
            <person name="Hauser L."/>
            <person name="Kyrpides N."/>
            <person name="Lykidis A."/>
            <person name="da Costa M.S."/>
            <person name="Rainey F.A."/>
            <person name="Empadinhas N."/>
            <person name="Jolivet E."/>
            <person name="Battista J.R."/>
            <person name="Richardson P."/>
        </authorList>
    </citation>
    <scope>NUCLEOTIDE SEQUENCE [LARGE SCALE GENOMIC DNA]</scope>
    <source>
        <strain evidence="7">DSM 9941 / NBRC 16129 / PRD-1</strain>
    </source>
</reference>
<comment type="similarity">
    <text evidence="5">Belongs to the creatininase superfamily.</text>
</comment>
<comment type="cofactor">
    <cofactor evidence="1">
        <name>Zn(2+)</name>
        <dbReference type="ChEBI" id="CHEBI:29105"/>
    </cofactor>
</comment>
<dbReference type="RefSeq" id="WP_011566062.1">
    <property type="nucleotide sequence ID" value="NC_008148.1"/>
</dbReference>
<dbReference type="InterPro" id="IPR024087">
    <property type="entry name" value="Creatininase-like_sf"/>
</dbReference>
<evidence type="ECO:0000256" key="2">
    <source>
        <dbReference type="ARBA" id="ARBA00022723"/>
    </source>
</evidence>
<dbReference type="OrthoDB" id="9801445at2"/>
<dbReference type="GO" id="GO:0009231">
    <property type="term" value="P:riboflavin biosynthetic process"/>
    <property type="evidence" value="ECO:0007669"/>
    <property type="project" value="TreeGrafter"/>
</dbReference>
<sequence>MALRLAEMSWPEVERAVAAGHTTVILPLGATEQHGPHLPLGTDTVRAGALAELLAERLPGALVAPALPFGCSDEHAGFPGLLGVEKETLARLLVEAARRAAAWGARRLVLLSAHGGNGEALALAREALRRELPQLAVWSEEDLLSPSPALASVARREGIPEGELGLHAGEGETSEMLSLRPDLVRRDRARPGYTGDMGAVVEALRSGGLRAAHESGVLGDPTRAEAGRGDAYLEARAEELARAVLGGLDGGR</sequence>
<dbReference type="Pfam" id="PF02633">
    <property type="entry name" value="Creatininase"/>
    <property type="match status" value="1"/>
</dbReference>
<evidence type="ECO:0000313" key="7">
    <source>
        <dbReference type="Proteomes" id="UP000006637"/>
    </source>
</evidence>
<dbReference type="GO" id="GO:0016811">
    <property type="term" value="F:hydrolase activity, acting on carbon-nitrogen (but not peptide) bonds, in linear amides"/>
    <property type="evidence" value="ECO:0007669"/>
    <property type="project" value="TreeGrafter"/>
</dbReference>
<keyword evidence="3" id="KW-0378">Hydrolase</keyword>
<protein>
    <submittedName>
        <fullName evidence="6">Creatininase</fullName>
    </submittedName>
</protein>
<evidence type="ECO:0000256" key="4">
    <source>
        <dbReference type="ARBA" id="ARBA00022833"/>
    </source>
</evidence>
<dbReference type="NCBIfam" id="TIGR03964">
    <property type="entry name" value="mycofact_creat"/>
    <property type="match status" value="1"/>
</dbReference>
<dbReference type="AlphaFoldDB" id="Q1ARC1"/>
<gene>
    <name evidence="6" type="ordered locus">Rxyl_3150</name>
</gene>
<evidence type="ECO:0000313" key="6">
    <source>
        <dbReference type="EMBL" id="ABG06057.1"/>
    </source>
</evidence>
<dbReference type="PhylomeDB" id="Q1ARC1"/>
<dbReference type="EMBL" id="CP000386">
    <property type="protein sequence ID" value="ABG06057.1"/>
    <property type="molecule type" value="Genomic_DNA"/>
</dbReference>
<accession>Q1ARC1</accession>
<keyword evidence="2" id="KW-0479">Metal-binding</keyword>
<dbReference type="KEGG" id="rxy:Rxyl_3150"/>
<dbReference type="PANTHER" id="PTHR35005">
    <property type="entry name" value="3-DEHYDRO-SCYLLO-INOSOSE HYDROLASE"/>
    <property type="match status" value="1"/>
</dbReference>
<evidence type="ECO:0000256" key="1">
    <source>
        <dbReference type="ARBA" id="ARBA00001947"/>
    </source>
</evidence>
<keyword evidence="4" id="KW-0862">Zinc</keyword>
<dbReference type="HOGENOM" id="CLU_055029_0_0_11"/>
<evidence type="ECO:0000256" key="5">
    <source>
        <dbReference type="ARBA" id="ARBA00024029"/>
    </source>
</evidence>
<keyword evidence="7" id="KW-1185">Reference proteome</keyword>
<dbReference type="InterPro" id="IPR003785">
    <property type="entry name" value="Creatininase/forma_Hydrolase"/>
</dbReference>
<proteinExistence type="inferred from homology"/>
<dbReference type="Gene3D" id="3.40.50.10310">
    <property type="entry name" value="Creatininase"/>
    <property type="match status" value="1"/>
</dbReference>
<dbReference type="InterPro" id="IPR023871">
    <property type="entry name" value="MftE"/>
</dbReference>
<dbReference type="Proteomes" id="UP000006637">
    <property type="component" value="Chromosome"/>
</dbReference>
<dbReference type="SUPFAM" id="SSF102215">
    <property type="entry name" value="Creatininase"/>
    <property type="match status" value="1"/>
</dbReference>
<name>Q1ARC1_RUBXD</name>